<dbReference type="SUPFAM" id="SSF103256">
    <property type="entry name" value="Hypothetical protein TM0160"/>
    <property type="match status" value="1"/>
</dbReference>
<dbReference type="AlphaFoldDB" id="A0A0G0QQ22"/>
<dbReference type="Gene3D" id="3.10.690.10">
    <property type="entry name" value="Bifunctional nuclease domain"/>
    <property type="match status" value="1"/>
</dbReference>
<protein>
    <recommendedName>
        <fullName evidence="1">BFN domain-containing protein</fullName>
    </recommendedName>
</protein>
<gene>
    <name evidence="2" type="ORF">UT76_C0021G0038</name>
</gene>
<comment type="caution">
    <text evidence="2">The sequence shown here is derived from an EMBL/GenBank/DDBJ whole genome shotgun (WGS) entry which is preliminary data.</text>
</comment>
<dbReference type="Pfam" id="PF02577">
    <property type="entry name" value="BFN_dom"/>
    <property type="match status" value="1"/>
</dbReference>
<organism evidence="2 3">
    <name type="scientific">Candidatus Woesebacteria bacterium GW2011_GWB1_40_12</name>
    <dbReference type="NCBI Taxonomy" id="1618576"/>
    <lineage>
        <taxon>Bacteria</taxon>
        <taxon>Candidatus Woeseibacteriota</taxon>
    </lineage>
</organism>
<evidence type="ECO:0000313" key="2">
    <source>
        <dbReference type="EMBL" id="KKR42539.1"/>
    </source>
</evidence>
<reference evidence="2 3" key="1">
    <citation type="journal article" date="2015" name="Nature">
        <title>rRNA introns, odd ribosomes, and small enigmatic genomes across a large radiation of phyla.</title>
        <authorList>
            <person name="Brown C.T."/>
            <person name="Hug L.A."/>
            <person name="Thomas B.C."/>
            <person name="Sharon I."/>
            <person name="Castelle C.J."/>
            <person name="Singh A."/>
            <person name="Wilkins M.J."/>
            <person name="Williams K.H."/>
            <person name="Banfield J.F."/>
        </authorList>
    </citation>
    <scope>NUCLEOTIDE SEQUENCE [LARGE SCALE GENOMIC DNA]</scope>
</reference>
<evidence type="ECO:0000259" key="1">
    <source>
        <dbReference type="Pfam" id="PF02577"/>
    </source>
</evidence>
<dbReference type="InterPro" id="IPR036104">
    <property type="entry name" value="BFN_sf"/>
</dbReference>
<accession>A0A0G0QQ22</accession>
<dbReference type="EMBL" id="LBYA01000021">
    <property type="protein sequence ID" value="KKR42539.1"/>
    <property type="molecule type" value="Genomic_DNA"/>
</dbReference>
<name>A0A0G0QQ22_9BACT</name>
<dbReference type="Proteomes" id="UP000034215">
    <property type="component" value="Unassembled WGS sequence"/>
</dbReference>
<proteinExistence type="predicted"/>
<evidence type="ECO:0000313" key="3">
    <source>
        <dbReference type="Proteomes" id="UP000034215"/>
    </source>
</evidence>
<dbReference type="InterPro" id="IPR003729">
    <property type="entry name" value="Bi_nuclease_dom"/>
</dbReference>
<dbReference type="GO" id="GO:0004518">
    <property type="term" value="F:nuclease activity"/>
    <property type="evidence" value="ECO:0007669"/>
    <property type="project" value="InterPro"/>
</dbReference>
<sequence length="136" mass="15883">MYKEAKYITTIPGDDKRTAYFLCKNPRILVPMELRDDSNFVYPDLCTIFRQIITALRAEIISSKIYKFQDSAFYTYLTLKQKGKYMDINIPPVIALKICRMFDTPILINERIINDVGFCVTKEMIENALSNCPQNY</sequence>
<feature type="domain" description="BFN" evidence="1">
    <location>
        <begin position="46"/>
        <end position="118"/>
    </location>
</feature>